<evidence type="ECO:0000313" key="3">
    <source>
        <dbReference type="Proteomes" id="UP000007382"/>
    </source>
</evidence>
<dbReference type="AlphaFoldDB" id="I0IP85"/>
<accession>I0IP85</accession>
<dbReference type="RefSeq" id="WP_014449572.1">
    <property type="nucleotide sequence ID" value="NC_017094.1"/>
</dbReference>
<organism evidence="2 3">
    <name type="scientific">Leptospirillum ferrooxidans (strain C2-3)</name>
    <dbReference type="NCBI Taxonomy" id="1162668"/>
    <lineage>
        <taxon>Bacteria</taxon>
        <taxon>Pseudomonadati</taxon>
        <taxon>Nitrospirota</taxon>
        <taxon>Nitrospiria</taxon>
        <taxon>Nitrospirales</taxon>
        <taxon>Nitrospiraceae</taxon>
        <taxon>Leptospirillum</taxon>
    </lineage>
</organism>
<gene>
    <name evidence="2" type="ordered locus">LFE_1401</name>
</gene>
<evidence type="ECO:0000313" key="2">
    <source>
        <dbReference type="EMBL" id="BAM07084.1"/>
    </source>
</evidence>
<dbReference type="GO" id="GO:0046872">
    <property type="term" value="F:metal ion binding"/>
    <property type="evidence" value="ECO:0007669"/>
    <property type="project" value="InterPro"/>
</dbReference>
<dbReference type="OrthoDB" id="9814107at2"/>
<feature type="signal peptide" evidence="1">
    <location>
        <begin position="1"/>
        <end position="30"/>
    </location>
</feature>
<dbReference type="EMBL" id="AP012342">
    <property type="protein sequence ID" value="BAM07084.1"/>
    <property type="molecule type" value="Genomic_DNA"/>
</dbReference>
<reference evidence="3" key="2">
    <citation type="submission" date="2012-03" db="EMBL/GenBank/DDBJ databases">
        <title>The complete genome sequence of the pioneer microbe on fresh volcanic deposit, Leptospirillum ferrooxidans strain C2-3.</title>
        <authorList>
            <person name="Fujimura R."/>
            <person name="Sato Y."/>
            <person name="Nishizawa T."/>
            <person name="Nanba K."/>
            <person name="Oshima K."/>
            <person name="Hattori M."/>
            <person name="Kamijo T."/>
            <person name="Ohta H."/>
        </authorList>
    </citation>
    <scope>NUCLEOTIDE SEQUENCE [LARGE SCALE GENOMIC DNA]</scope>
    <source>
        <strain evidence="3">C2-3</strain>
    </source>
</reference>
<protein>
    <submittedName>
        <fullName evidence="2">Putative Cu2+-exporting ATPase</fullName>
    </submittedName>
</protein>
<sequence>MGWISGARKKTATVLLMSLGLLSLPQMAFGAQKDITLKLGGQYCGVYLDDVKHALRKLHGVGNISFNSSQDKVSIAEASDGPKEADLINAINNVKGDGWYCQAESLH</sequence>
<dbReference type="HOGENOM" id="CLU_2260292_0_0_0"/>
<evidence type="ECO:0000256" key="1">
    <source>
        <dbReference type="SAM" id="SignalP"/>
    </source>
</evidence>
<dbReference type="InterPro" id="IPR036163">
    <property type="entry name" value="HMA_dom_sf"/>
</dbReference>
<dbReference type="Proteomes" id="UP000007382">
    <property type="component" value="Chromosome"/>
</dbReference>
<keyword evidence="3" id="KW-1185">Reference proteome</keyword>
<keyword evidence="1" id="KW-0732">Signal</keyword>
<dbReference type="eggNOG" id="COG2608">
    <property type="taxonomic scope" value="Bacteria"/>
</dbReference>
<dbReference type="PATRIC" id="fig|1162668.3.peg.1667"/>
<dbReference type="STRING" id="1162668.LFE_1401"/>
<reference evidence="2 3" key="1">
    <citation type="journal article" date="2012" name="J. Bacteriol.">
        <title>Complete Genome Sequence of Leptospirillum ferrooxidans Strain C2-3, Isolated from a Fresh Volcanic Ash Deposit on the Island of Miyake, Japan.</title>
        <authorList>
            <person name="Fujimura R."/>
            <person name="Sato Y."/>
            <person name="Nishizawa T."/>
            <person name="Oshima K."/>
            <person name="Kim S.-W."/>
            <person name="Hattori M."/>
            <person name="Kamijo T."/>
            <person name="Ohta H."/>
        </authorList>
    </citation>
    <scope>NUCLEOTIDE SEQUENCE [LARGE SCALE GENOMIC DNA]</scope>
    <source>
        <strain evidence="2 3">C2-3</strain>
    </source>
</reference>
<dbReference type="KEGG" id="lfc:LFE_1401"/>
<feature type="chain" id="PRO_5003629876" evidence="1">
    <location>
        <begin position="31"/>
        <end position="107"/>
    </location>
</feature>
<proteinExistence type="predicted"/>
<dbReference type="SUPFAM" id="SSF55008">
    <property type="entry name" value="HMA, heavy metal-associated domain"/>
    <property type="match status" value="1"/>
</dbReference>
<name>I0IP85_LEPFC</name>